<dbReference type="EMBL" id="JARK01001341">
    <property type="protein sequence ID" value="EYC30469.1"/>
    <property type="molecule type" value="Genomic_DNA"/>
</dbReference>
<organism evidence="1 2">
    <name type="scientific">Ancylostoma ceylanicum</name>
    <dbReference type="NCBI Taxonomy" id="53326"/>
    <lineage>
        <taxon>Eukaryota</taxon>
        <taxon>Metazoa</taxon>
        <taxon>Ecdysozoa</taxon>
        <taxon>Nematoda</taxon>
        <taxon>Chromadorea</taxon>
        <taxon>Rhabditida</taxon>
        <taxon>Rhabditina</taxon>
        <taxon>Rhabditomorpha</taxon>
        <taxon>Strongyloidea</taxon>
        <taxon>Ancylostomatidae</taxon>
        <taxon>Ancylostomatinae</taxon>
        <taxon>Ancylostoma</taxon>
    </lineage>
</organism>
<accession>A0A016VSC9</accession>
<comment type="caution">
    <text evidence="1">The sequence shown here is derived from an EMBL/GenBank/DDBJ whole genome shotgun (WGS) entry which is preliminary data.</text>
</comment>
<gene>
    <name evidence="1" type="primary">Acey_s0005.g2665</name>
    <name evidence="1" type="ORF">Y032_0005g2665</name>
</gene>
<proteinExistence type="predicted"/>
<protein>
    <submittedName>
        <fullName evidence="1">Uncharacterized protein</fullName>
    </submittedName>
</protein>
<dbReference type="Proteomes" id="UP000024635">
    <property type="component" value="Unassembled WGS sequence"/>
</dbReference>
<dbReference type="AlphaFoldDB" id="A0A016VSC9"/>
<evidence type="ECO:0000313" key="2">
    <source>
        <dbReference type="Proteomes" id="UP000024635"/>
    </source>
</evidence>
<name>A0A016VSC9_9BILA</name>
<evidence type="ECO:0000313" key="1">
    <source>
        <dbReference type="EMBL" id="EYC30469.1"/>
    </source>
</evidence>
<reference evidence="2" key="1">
    <citation type="journal article" date="2015" name="Nat. Genet.">
        <title>The genome and transcriptome of the zoonotic hookworm Ancylostoma ceylanicum identify infection-specific gene families.</title>
        <authorList>
            <person name="Schwarz E.M."/>
            <person name="Hu Y."/>
            <person name="Antoshechkin I."/>
            <person name="Miller M.M."/>
            <person name="Sternberg P.W."/>
            <person name="Aroian R.V."/>
        </authorList>
    </citation>
    <scope>NUCLEOTIDE SEQUENCE</scope>
    <source>
        <strain evidence="2">HY135</strain>
    </source>
</reference>
<keyword evidence="2" id="KW-1185">Reference proteome</keyword>
<sequence>MIRVWGKLDAEQEKIGSLRLCRWCDWCLPPWIPAAVMPSEFLMVSKLQKQACWLIGVTLRGCELGVKGAPSCDPGGK</sequence>